<gene>
    <name evidence="2" type="ORF">MM415A00243_0010</name>
    <name evidence="1" type="ORF">MM415B00422_0010</name>
    <name evidence="3" type="ORF">TM448B01434_0005</name>
</gene>
<protein>
    <submittedName>
        <fullName evidence="2">Uncharacterized protein</fullName>
    </submittedName>
</protein>
<proteinExistence type="predicted"/>
<evidence type="ECO:0000313" key="3">
    <source>
        <dbReference type="EMBL" id="QJH98952.1"/>
    </source>
</evidence>
<dbReference type="EMBL" id="MT142521">
    <property type="protein sequence ID" value="QJA83948.1"/>
    <property type="molecule type" value="Genomic_DNA"/>
</dbReference>
<evidence type="ECO:0000313" key="1">
    <source>
        <dbReference type="EMBL" id="QJA65248.1"/>
    </source>
</evidence>
<sequence length="491" mass="54121">MARIDLPSRIQFAGISGSGVSLKTLREHSEQLAQFAGRDFSSIATEMRVLLASAHAAGALPPEQYFALVSRVAEDVARLYILPPQRDGLPAKLARVYKRSGLNTFMREVSERLIYQRTQIVGVDPSGEVDRIKLHAWSPFQAAVYFDDPMEDDIGRAERVELLVPLSVEQSDFGLLNVEYGKRVYTRTEAYVATTDGTRIRPIFGGGYSHRFGRVPLVAIRWGAPADHAIWFPNVADDLRSLQITVISQISQMLRCCEMQIPGKEVLSGPGARDALGEEQPSGAWAMKVFEQRTNDSTQPLEYQWVQGSPPIDQWIAAIDKAIELWALCNHVNPGVLVPSKVITGDGVAQERLDHEEQRAKLEELFGVAEQQVAELAAEVLATDAAQSVVPKVGDLHLDYRYVEPKLNDLQAAQARAIKYASGEDAPEKHVARRDSITIKQAEKEVADNRERVRIHMGLLATAQGVDKVSKAMPDAANIAGPDEGPPHKAL</sequence>
<dbReference type="EMBL" id="MT144760">
    <property type="protein sequence ID" value="QJH98952.1"/>
    <property type="molecule type" value="Genomic_DNA"/>
</dbReference>
<dbReference type="EMBL" id="MT141535">
    <property type="protein sequence ID" value="QJA65248.1"/>
    <property type="molecule type" value="Genomic_DNA"/>
</dbReference>
<name>A0A6M3KRN3_9ZZZZ</name>
<dbReference type="AlphaFoldDB" id="A0A6M3KRN3"/>
<reference evidence="2" key="1">
    <citation type="submission" date="2020-03" db="EMBL/GenBank/DDBJ databases">
        <title>The deep terrestrial virosphere.</title>
        <authorList>
            <person name="Holmfeldt K."/>
            <person name="Nilsson E."/>
            <person name="Simone D."/>
            <person name="Lopez-Fernandez M."/>
            <person name="Wu X."/>
            <person name="de Brujin I."/>
            <person name="Lundin D."/>
            <person name="Andersson A."/>
            <person name="Bertilsson S."/>
            <person name="Dopson M."/>
        </authorList>
    </citation>
    <scope>NUCLEOTIDE SEQUENCE</scope>
    <source>
        <strain evidence="2">MM415A00243</strain>
        <strain evidence="1">MM415B00422</strain>
        <strain evidence="3">TM448B01434</strain>
    </source>
</reference>
<evidence type="ECO:0000313" key="2">
    <source>
        <dbReference type="EMBL" id="QJA83948.1"/>
    </source>
</evidence>
<organism evidence="2">
    <name type="scientific">viral metagenome</name>
    <dbReference type="NCBI Taxonomy" id="1070528"/>
    <lineage>
        <taxon>unclassified sequences</taxon>
        <taxon>metagenomes</taxon>
        <taxon>organismal metagenomes</taxon>
    </lineage>
</organism>
<accession>A0A6M3KRN3</accession>